<accession>A0A318LQ41</accession>
<keyword evidence="2" id="KW-1185">Reference proteome</keyword>
<dbReference type="RefSeq" id="WP_110336533.1">
    <property type="nucleotide sequence ID" value="NZ_MASU01000005.1"/>
</dbReference>
<comment type="caution">
    <text evidence="1">The sequence shown here is derived from an EMBL/GenBank/DDBJ whole genome shotgun (WGS) entry which is preliminary data.</text>
</comment>
<dbReference type="AlphaFoldDB" id="A0A318LQ41"/>
<sequence>MITQRAGREREEAGAVGELGHHDCVALVAAPHHERTALVWVEGWRPLPLACFVSYQGDVLIPTGENPLLADTVCGRAVTVEFLDRGGEWVVRGTGTARPLTREDLPPRVPSAATEPAMLHASRYGIHVHVSRFSGTRSPAAPDSAVLHGGHA</sequence>
<name>A0A318LQ41_9PSEU</name>
<dbReference type="Proteomes" id="UP000247892">
    <property type="component" value="Unassembled WGS sequence"/>
</dbReference>
<dbReference type="EMBL" id="MASU01000005">
    <property type="protein sequence ID" value="PXY36521.1"/>
    <property type="molecule type" value="Genomic_DNA"/>
</dbReference>
<organism evidence="1 2">
    <name type="scientific">Prauserella flavalba</name>
    <dbReference type="NCBI Taxonomy" id="1477506"/>
    <lineage>
        <taxon>Bacteria</taxon>
        <taxon>Bacillati</taxon>
        <taxon>Actinomycetota</taxon>
        <taxon>Actinomycetes</taxon>
        <taxon>Pseudonocardiales</taxon>
        <taxon>Pseudonocardiaceae</taxon>
        <taxon>Prauserella</taxon>
    </lineage>
</organism>
<evidence type="ECO:0008006" key="3">
    <source>
        <dbReference type="Google" id="ProtNLM"/>
    </source>
</evidence>
<proteinExistence type="predicted"/>
<dbReference type="OrthoDB" id="3627140at2"/>
<evidence type="ECO:0000313" key="1">
    <source>
        <dbReference type="EMBL" id="PXY36521.1"/>
    </source>
</evidence>
<protein>
    <recommendedName>
        <fullName evidence="3">Pyridoxamine 5'-phosphate oxidase</fullName>
    </recommendedName>
</protein>
<reference evidence="1 2" key="1">
    <citation type="submission" date="2016-07" db="EMBL/GenBank/DDBJ databases">
        <title>Draft genome sequence of Prauserella sp. YIM 121212, isolated from alkaline soil.</title>
        <authorList>
            <person name="Ruckert C."/>
            <person name="Albersmeier A."/>
            <person name="Jiang C.-L."/>
            <person name="Jiang Y."/>
            <person name="Kalinowski J."/>
            <person name="Schneider O."/>
            <person name="Winkler A."/>
            <person name="Zotchev S.B."/>
        </authorList>
    </citation>
    <scope>NUCLEOTIDE SEQUENCE [LARGE SCALE GENOMIC DNA]</scope>
    <source>
        <strain evidence="1 2">YIM 121212</strain>
    </source>
</reference>
<evidence type="ECO:0000313" key="2">
    <source>
        <dbReference type="Proteomes" id="UP000247892"/>
    </source>
</evidence>
<gene>
    <name evidence="1" type="ORF">BA062_14125</name>
</gene>